<evidence type="ECO:0000256" key="2">
    <source>
        <dbReference type="SAM" id="SignalP"/>
    </source>
</evidence>
<feature type="domain" description="Peptidase C39-like" evidence="3">
    <location>
        <begin position="57"/>
        <end position="192"/>
    </location>
</feature>
<feature type="compositionally biased region" description="Basic and acidic residues" evidence="1">
    <location>
        <begin position="44"/>
        <end position="53"/>
    </location>
</feature>
<dbReference type="Pfam" id="PF13529">
    <property type="entry name" value="Peptidase_C39_2"/>
    <property type="match status" value="1"/>
</dbReference>
<name>A0ABS3VR95_MICEH</name>
<sequence length="217" mass="22886">MTTITRTSALTIAGLAVVGGAIAGPATAVHAATTNTHPTSSSDRAGEHRDRGREVGVRYEAQPNFYYCGPASTRIALTAQGKNISQDDLARQLGTTEAGTNSAVDITRVLNKVTGDDEYTTVEMPATVKDQHVDKLRGDMVRALDDGRAVVANIAGTATDTDGVAHSYEGGHYLSVVGYRDNGDTLKIADPANPDQASYWITAKDLADWTATRGYSA</sequence>
<proteinExistence type="predicted"/>
<evidence type="ECO:0000313" key="5">
    <source>
        <dbReference type="Proteomes" id="UP000823521"/>
    </source>
</evidence>
<feature type="signal peptide" evidence="2">
    <location>
        <begin position="1"/>
        <end position="31"/>
    </location>
</feature>
<dbReference type="RefSeq" id="WP_208813954.1">
    <property type="nucleotide sequence ID" value="NZ_WVUH01000100.1"/>
</dbReference>
<evidence type="ECO:0000256" key="1">
    <source>
        <dbReference type="SAM" id="MobiDB-lite"/>
    </source>
</evidence>
<dbReference type="InterPro" id="IPR039564">
    <property type="entry name" value="Peptidase_C39-like"/>
</dbReference>
<keyword evidence="5" id="KW-1185">Reference proteome</keyword>
<dbReference type="SUPFAM" id="SSF54001">
    <property type="entry name" value="Cysteine proteinases"/>
    <property type="match status" value="1"/>
</dbReference>
<protein>
    <submittedName>
        <fullName evidence="4">Phytochelatin synthase</fullName>
    </submittedName>
</protein>
<evidence type="ECO:0000259" key="3">
    <source>
        <dbReference type="Pfam" id="PF13529"/>
    </source>
</evidence>
<dbReference type="InterPro" id="IPR038765">
    <property type="entry name" value="Papain-like_cys_pep_sf"/>
</dbReference>
<feature type="region of interest" description="Disordered" evidence="1">
    <location>
        <begin position="32"/>
        <end position="53"/>
    </location>
</feature>
<keyword evidence="2" id="KW-0732">Signal</keyword>
<reference evidence="4 5" key="1">
    <citation type="submission" date="2019-12" db="EMBL/GenBank/DDBJ databases">
        <title>Whole genome sequencing of endophytic Actinobacterium Micromonospora sp. MPMI6T.</title>
        <authorList>
            <person name="Evv R."/>
            <person name="Podile A.R."/>
        </authorList>
    </citation>
    <scope>NUCLEOTIDE SEQUENCE [LARGE SCALE GENOMIC DNA]</scope>
    <source>
        <strain evidence="4 5">MPMI6</strain>
    </source>
</reference>
<accession>A0ABS3VR95</accession>
<dbReference type="EMBL" id="WVUH01000100">
    <property type="protein sequence ID" value="MBO4207054.1"/>
    <property type="molecule type" value="Genomic_DNA"/>
</dbReference>
<comment type="caution">
    <text evidence="4">The sequence shown here is derived from an EMBL/GenBank/DDBJ whole genome shotgun (WGS) entry which is preliminary data.</text>
</comment>
<organism evidence="4 5">
    <name type="scientific">Micromonospora echinofusca</name>
    <dbReference type="NCBI Taxonomy" id="47858"/>
    <lineage>
        <taxon>Bacteria</taxon>
        <taxon>Bacillati</taxon>
        <taxon>Actinomycetota</taxon>
        <taxon>Actinomycetes</taxon>
        <taxon>Micromonosporales</taxon>
        <taxon>Micromonosporaceae</taxon>
        <taxon>Micromonospora</taxon>
    </lineage>
</organism>
<dbReference type="Gene3D" id="3.90.70.10">
    <property type="entry name" value="Cysteine proteinases"/>
    <property type="match status" value="1"/>
</dbReference>
<feature type="chain" id="PRO_5046976166" evidence="2">
    <location>
        <begin position="32"/>
        <end position="217"/>
    </location>
</feature>
<dbReference type="Proteomes" id="UP000823521">
    <property type="component" value="Unassembled WGS sequence"/>
</dbReference>
<evidence type="ECO:0000313" key="4">
    <source>
        <dbReference type="EMBL" id="MBO4207054.1"/>
    </source>
</evidence>
<gene>
    <name evidence="4" type="ORF">GSF22_13720</name>
</gene>